<gene>
    <name evidence="2" type="ORF">PMG71_17095</name>
</gene>
<dbReference type="Pfam" id="PF01370">
    <property type="entry name" value="Epimerase"/>
    <property type="match status" value="1"/>
</dbReference>
<dbReference type="InterPro" id="IPR051783">
    <property type="entry name" value="NAD(P)-dependent_oxidoreduct"/>
</dbReference>
<dbReference type="InterPro" id="IPR001509">
    <property type="entry name" value="Epimerase_deHydtase"/>
</dbReference>
<evidence type="ECO:0000313" key="3">
    <source>
        <dbReference type="Proteomes" id="UP001235303"/>
    </source>
</evidence>
<feature type="domain" description="NAD-dependent epimerase/dehydratase" evidence="1">
    <location>
        <begin position="5"/>
        <end position="217"/>
    </location>
</feature>
<keyword evidence="3" id="KW-1185">Reference proteome</keyword>
<dbReference type="PROSITE" id="PS51257">
    <property type="entry name" value="PROKAR_LIPOPROTEIN"/>
    <property type="match status" value="1"/>
</dbReference>
<dbReference type="Proteomes" id="UP001235303">
    <property type="component" value="Unassembled WGS sequence"/>
</dbReference>
<dbReference type="InterPro" id="IPR036291">
    <property type="entry name" value="NAD(P)-bd_dom_sf"/>
</dbReference>
<reference evidence="2 3" key="1">
    <citation type="submission" date="2023-01" db="EMBL/GenBank/DDBJ databases">
        <title>Novel diversity within Roseofilum (Cyanobacteria; Desertifilaceae) from marine benthic mats with descriptions of four novel species.</title>
        <authorList>
            <person name="Wang Y."/>
            <person name="Berthold D.E."/>
            <person name="Hu J."/>
            <person name="Lefler F.W."/>
            <person name="Laughinghouse H.D. IV."/>
        </authorList>
    </citation>
    <scope>NUCLEOTIDE SEQUENCE [LARGE SCALE GENOMIC DNA]</scope>
    <source>
        <strain evidence="2 3">BLCC-M154</strain>
    </source>
</reference>
<organism evidence="2 3">
    <name type="scientific">Roseofilum acuticapitatum BLCC-M154</name>
    <dbReference type="NCBI Taxonomy" id="3022444"/>
    <lineage>
        <taxon>Bacteria</taxon>
        <taxon>Bacillati</taxon>
        <taxon>Cyanobacteriota</taxon>
        <taxon>Cyanophyceae</taxon>
        <taxon>Desertifilales</taxon>
        <taxon>Desertifilaceae</taxon>
        <taxon>Roseofilum</taxon>
        <taxon>Roseofilum acuticapitatum</taxon>
    </lineage>
</organism>
<dbReference type="EMBL" id="JAQOSP010000106">
    <property type="protein sequence ID" value="MDJ1171147.1"/>
    <property type="molecule type" value="Genomic_DNA"/>
</dbReference>
<dbReference type="PANTHER" id="PTHR48079:SF6">
    <property type="entry name" value="NAD(P)-BINDING DOMAIN-CONTAINING PROTEIN-RELATED"/>
    <property type="match status" value="1"/>
</dbReference>
<accession>A0ABT7AW57</accession>
<dbReference type="Gene3D" id="3.40.50.720">
    <property type="entry name" value="NAD(P)-binding Rossmann-like Domain"/>
    <property type="match status" value="1"/>
</dbReference>
<dbReference type="PANTHER" id="PTHR48079">
    <property type="entry name" value="PROTEIN YEEZ"/>
    <property type="match status" value="1"/>
</dbReference>
<name>A0ABT7AW57_9CYAN</name>
<dbReference type="RefSeq" id="WP_283754902.1">
    <property type="nucleotide sequence ID" value="NZ_JAQOSP010000106.1"/>
</dbReference>
<dbReference type="CDD" id="cd05266">
    <property type="entry name" value="SDR_a4"/>
    <property type="match status" value="1"/>
</dbReference>
<protein>
    <submittedName>
        <fullName evidence="2">SDR family oxidoreductase</fullName>
    </submittedName>
</protein>
<proteinExistence type="predicted"/>
<sequence>MKIAIIGCGYVGSACSRYWLDRGHRVTVTTTTPERVRDLEAIAHQVIVLEGSNTPELQSLIQNQEIILLSVGAKRTNRSPQGYRDTYLGTAQSLVCALENAPQVRQIIYTSSYQVYGDRQGKSADEMTPVAPVSDNGRILAETEQVLLSAQTPDRKVCVFRLGGIYGPNRELIKIYRMMAGTVRPGTGQEATNWIHLEDIVGAIAHSCDRGLQGIYNLVDDAHLTRQDFLDRLLRLHHYPPVTWDASLPDPRPYNVWVSNQKIKDAGYQFRYGDRLLSNE</sequence>
<comment type="caution">
    <text evidence="2">The sequence shown here is derived from an EMBL/GenBank/DDBJ whole genome shotgun (WGS) entry which is preliminary data.</text>
</comment>
<evidence type="ECO:0000313" key="2">
    <source>
        <dbReference type="EMBL" id="MDJ1171147.1"/>
    </source>
</evidence>
<dbReference type="SUPFAM" id="SSF51735">
    <property type="entry name" value="NAD(P)-binding Rossmann-fold domains"/>
    <property type="match status" value="1"/>
</dbReference>
<evidence type="ECO:0000259" key="1">
    <source>
        <dbReference type="Pfam" id="PF01370"/>
    </source>
</evidence>